<protein>
    <submittedName>
        <fullName evidence="2">Uncharacterized protein</fullName>
    </submittedName>
</protein>
<reference evidence="2 3" key="1">
    <citation type="submission" date="2019-05" db="EMBL/GenBank/DDBJ databases">
        <title>Another draft genome of Portunus trituberculatus and its Hox gene families provides insights of decapod evolution.</title>
        <authorList>
            <person name="Jeong J.-H."/>
            <person name="Song I."/>
            <person name="Kim S."/>
            <person name="Choi T."/>
            <person name="Kim D."/>
            <person name="Ryu S."/>
            <person name="Kim W."/>
        </authorList>
    </citation>
    <scope>NUCLEOTIDE SEQUENCE [LARGE SCALE GENOMIC DNA]</scope>
    <source>
        <tissue evidence="2">Muscle</tissue>
    </source>
</reference>
<gene>
    <name evidence="2" type="ORF">E2C01_080106</name>
</gene>
<comment type="caution">
    <text evidence="2">The sequence shown here is derived from an EMBL/GenBank/DDBJ whole genome shotgun (WGS) entry which is preliminary data.</text>
</comment>
<evidence type="ECO:0000313" key="2">
    <source>
        <dbReference type="EMBL" id="MPC85336.1"/>
    </source>
</evidence>
<keyword evidence="3" id="KW-1185">Reference proteome</keyword>
<accession>A0A5B7IUJ6</accession>
<dbReference type="Proteomes" id="UP000324222">
    <property type="component" value="Unassembled WGS sequence"/>
</dbReference>
<evidence type="ECO:0000256" key="1">
    <source>
        <dbReference type="SAM" id="MobiDB-lite"/>
    </source>
</evidence>
<sequence>MEQSSFFKLLWAEGGNRGLKLLHRLPLLCYETILEEKKEGEEDQYCPSTYTSYCTRAPHLRCCMHATQTVLDTKLAVSAPPSKPPPQAPGTPVPTSLTVTVKQKSISPRQ</sequence>
<name>A0A5B7IUJ6_PORTR</name>
<dbReference type="EMBL" id="VSRR010068111">
    <property type="protein sequence ID" value="MPC85336.1"/>
    <property type="molecule type" value="Genomic_DNA"/>
</dbReference>
<organism evidence="2 3">
    <name type="scientific">Portunus trituberculatus</name>
    <name type="common">Swimming crab</name>
    <name type="synonym">Neptunus trituberculatus</name>
    <dbReference type="NCBI Taxonomy" id="210409"/>
    <lineage>
        <taxon>Eukaryota</taxon>
        <taxon>Metazoa</taxon>
        <taxon>Ecdysozoa</taxon>
        <taxon>Arthropoda</taxon>
        <taxon>Crustacea</taxon>
        <taxon>Multicrustacea</taxon>
        <taxon>Malacostraca</taxon>
        <taxon>Eumalacostraca</taxon>
        <taxon>Eucarida</taxon>
        <taxon>Decapoda</taxon>
        <taxon>Pleocyemata</taxon>
        <taxon>Brachyura</taxon>
        <taxon>Eubrachyura</taxon>
        <taxon>Portunoidea</taxon>
        <taxon>Portunidae</taxon>
        <taxon>Portuninae</taxon>
        <taxon>Portunus</taxon>
    </lineage>
</organism>
<feature type="compositionally biased region" description="Polar residues" evidence="1">
    <location>
        <begin position="95"/>
        <end position="110"/>
    </location>
</feature>
<feature type="compositionally biased region" description="Pro residues" evidence="1">
    <location>
        <begin position="81"/>
        <end position="92"/>
    </location>
</feature>
<feature type="region of interest" description="Disordered" evidence="1">
    <location>
        <begin position="76"/>
        <end position="110"/>
    </location>
</feature>
<evidence type="ECO:0000313" key="3">
    <source>
        <dbReference type="Proteomes" id="UP000324222"/>
    </source>
</evidence>
<dbReference type="AlphaFoldDB" id="A0A5B7IUJ6"/>
<proteinExistence type="predicted"/>